<organism evidence="3 4">
    <name type="scientific">Catonella morbi ATCC 51271</name>
    <dbReference type="NCBI Taxonomy" id="592026"/>
    <lineage>
        <taxon>Bacteria</taxon>
        <taxon>Bacillati</taxon>
        <taxon>Bacillota</taxon>
        <taxon>Clostridia</taxon>
        <taxon>Lachnospirales</taxon>
        <taxon>Lachnospiraceae</taxon>
        <taxon>Catonella</taxon>
    </lineage>
</organism>
<comment type="caution">
    <text evidence="3">The sequence shown here is derived from an EMBL/GenBank/DDBJ whole genome shotgun (WGS) entry which is preliminary data.</text>
</comment>
<dbReference type="PROSITE" id="PS50943">
    <property type="entry name" value="HTH_CROC1"/>
    <property type="match status" value="1"/>
</dbReference>
<proteinExistence type="predicted"/>
<keyword evidence="1" id="KW-0175">Coiled coil</keyword>
<dbReference type="InterPro" id="IPR001387">
    <property type="entry name" value="Cro/C1-type_HTH"/>
</dbReference>
<name>V2Y6L2_9FIRM</name>
<dbReference type="SMART" id="SM00530">
    <property type="entry name" value="HTH_XRE"/>
    <property type="match status" value="1"/>
</dbReference>
<dbReference type="OrthoDB" id="9785138at2"/>
<reference evidence="3 4" key="1">
    <citation type="submission" date="2013-06" db="EMBL/GenBank/DDBJ databases">
        <authorList>
            <person name="Weinstock G."/>
            <person name="Sodergren E."/>
            <person name="Clifton S."/>
            <person name="Fulton L."/>
            <person name="Fulton B."/>
            <person name="Courtney L."/>
            <person name="Fronick C."/>
            <person name="Harrison M."/>
            <person name="Strong C."/>
            <person name="Farmer C."/>
            <person name="Delahaunty K."/>
            <person name="Markovic C."/>
            <person name="Hall O."/>
            <person name="Minx P."/>
            <person name="Tomlinson C."/>
            <person name="Mitreva M."/>
            <person name="Nelson J."/>
            <person name="Hou S."/>
            <person name="Wollam A."/>
            <person name="Pepin K.H."/>
            <person name="Johnson M."/>
            <person name="Bhonagiri V."/>
            <person name="Nash W.E."/>
            <person name="Warren W."/>
            <person name="Chinwalla A."/>
            <person name="Mardis E.R."/>
            <person name="Wilson R.K."/>
        </authorList>
    </citation>
    <scope>NUCLEOTIDE SEQUENCE [LARGE SCALE GENOMIC DNA]</scope>
    <source>
        <strain evidence="3 4">ATCC 51271</strain>
    </source>
</reference>
<dbReference type="HOGENOM" id="CLU_965392_0_0_9"/>
<dbReference type="EMBL" id="ACIL03000011">
    <property type="protein sequence ID" value="ESL03341.1"/>
    <property type="molecule type" value="Genomic_DNA"/>
</dbReference>
<evidence type="ECO:0000313" key="4">
    <source>
        <dbReference type="Proteomes" id="UP000018227"/>
    </source>
</evidence>
<evidence type="ECO:0000259" key="2">
    <source>
        <dbReference type="PROSITE" id="PS50943"/>
    </source>
</evidence>
<dbReference type="Pfam" id="PF01381">
    <property type="entry name" value="HTH_3"/>
    <property type="match status" value="1"/>
</dbReference>
<dbReference type="CDD" id="cd00093">
    <property type="entry name" value="HTH_XRE"/>
    <property type="match status" value="1"/>
</dbReference>
<gene>
    <name evidence="3" type="ORF">GCWU0000282_001331</name>
</gene>
<accession>V2Y6L2</accession>
<evidence type="ECO:0000256" key="1">
    <source>
        <dbReference type="SAM" id="Coils"/>
    </source>
</evidence>
<keyword evidence="3" id="KW-0238">DNA-binding</keyword>
<dbReference type="AlphaFoldDB" id="V2Y6L2"/>
<feature type="domain" description="HTH cro/C1-type" evidence="2">
    <location>
        <begin position="7"/>
        <end position="61"/>
    </location>
</feature>
<dbReference type="Proteomes" id="UP000018227">
    <property type="component" value="Unassembled WGS sequence"/>
</dbReference>
<dbReference type="InterPro" id="IPR010982">
    <property type="entry name" value="Lambda_DNA-bd_dom_sf"/>
</dbReference>
<protein>
    <submittedName>
        <fullName evidence="3">DNA-binding helix-turn-helix protein</fullName>
    </submittedName>
</protein>
<evidence type="ECO:0000313" key="3">
    <source>
        <dbReference type="EMBL" id="ESL03341.1"/>
    </source>
</evidence>
<dbReference type="SUPFAM" id="SSF47413">
    <property type="entry name" value="lambda repressor-like DNA-binding domains"/>
    <property type="match status" value="1"/>
</dbReference>
<dbReference type="eggNOG" id="COG1396">
    <property type="taxonomic scope" value="Bacteria"/>
</dbReference>
<dbReference type="Gene3D" id="1.10.260.40">
    <property type="entry name" value="lambda repressor-like DNA-binding domains"/>
    <property type="match status" value="1"/>
</dbReference>
<dbReference type="RefSeq" id="WP_023354211.1">
    <property type="nucleotide sequence ID" value="NZ_KI535367.1"/>
</dbReference>
<keyword evidence="4" id="KW-1185">Reference proteome</keyword>
<dbReference type="STRING" id="592026.GCWU0000282_001331"/>
<dbReference type="GO" id="GO:0003677">
    <property type="term" value="F:DNA binding"/>
    <property type="evidence" value="ECO:0007669"/>
    <property type="project" value="UniProtKB-KW"/>
</dbReference>
<sequence length="288" mass="34099">MDIAERIKRLRELYNITANELAEITGIHPVSIRKYETNKMVPGIEVIDKMCNALNLSRMVFEGIPKQNTDFHFTGDFFQVLFLLLANNTLNAEGPFSLNLENRLDKTYFTLNPLLSKYIKIWNGDTEIPLENLTITLNTDDDMEDNSIWFNSYLYNLSHSFTEVAEKQQFDLMLTDHGWKEHLKGFDSYEDSQIALQKVLDSGGTLYDYIEHLEVPELVKNQLIGHYEDDWIFNHLKDEQFPVKEDFNTRLNWIMQRRERIKQYKKEHPKYKEEIKNFTINEAKSKQK</sequence>
<feature type="coiled-coil region" evidence="1">
    <location>
        <begin position="254"/>
        <end position="281"/>
    </location>
</feature>